<dbReference type="InterPro" id="IPR025239">
    <property type="entry name" value="DUF4187"/>
</dbReference>
<comment type="caution">
    <text evidence="3">The sequence shown here is derived from an EMBL/GenBank/DDBJ whole genome shotgun (WGS) entry which is preliminary data.</text>
</comment>
<feature type="compositionally biased region" description="Polar residues" evidence="1">
    <location>
        <begin position="832"/>
        <end position="841"/>
    </location>
</feature>
<accession>A0A8S4H353</accession>
<dbReference type="GO" id="GO:0031053">
    <property type="term" value="P:primary miRNA processing"/>
    <property type="evidence" value="ECO:0007669"/>
    <property type="project" value="TreeGrafter"/>
</dbReference>
<dbReference type="VEuPathDB" id="PlasmoDB:PVPAM_120042900"/>
<dbReference type="PANTHER" id="PTHR13165">
    <property type="entry name" value="ARSENITE-RESISTANCE PROTEIN 2"/>
    <property type="match status" value="1"/>
</dbReference>
<feature type="domain" description="C2H2-type" evidence="2">
    <location>
        <begin position="732"/>
        <end position="753"/>
    </location>
</feature>
<dbReference type="Proteomes" id="UP000779233">
    <property type="component" value="Unassembled WGS sequence"/>
</dbReference>
<feature type="region of interest" description="Disordered" evidence="1">
    <location>
        <begin position="820"/>
        <end position="841"/>
    </location>
</feature>
<organism evidence="3 4">
    <name type="scientific">Plasmodium vivax</name>
    <name type="common">malaria parasite P. vivax</name>
    <dbReference type="NCBI Taxonomy" id="5855"/>
    <lineage>
        <taxon>Eukaryota</taxon>
        <taxon>Sar</taxon>
        <taxon>Alveolata</taxon>
        <taxon>Apicomplexa</taxon>
        <taxon>Aconoidasida</taxon>
        <taxon>Haemosporida</taxon>
        <taxon>Plasmodiidae</taxon>
        <taxon>Plasmodium</taxon>
        <taxon>Plasmodium (Plasmodium)</taxon>
    </lineage>
</organism>
<evidence type="ECO:0000313" key="3">
    <source>
        <dbReference type="EMBL" id="CAG9473601.1"/>
    </source>
</evidence>
<evidence type="ECO:0000256" key="1">
    <source>
        <dbReference type="SAM" id="MobiDB-lite"/>
    </source>
</evidence>
<proteinExistence type="predicted"/>
<dbReference type="PROSITE" id="PS00028">
    <property type="entry name" value="ZINC_FINGER_C2H2_1"/>
    <property type="match status" value="1"/>
</dbReference>
<gene>
    <name evidence="3" type="ORF">PVW1_120052500</name>
</gene>
<protein>
    <submittedName>
        <fullName evidence="3">(malaria parasite P. vivax) hypothetical protein</fullName>
    </submittedName>
</protein>
<dbReference type="PANTHER" id="PTHR13165:SF0">
    <property type="entry name" value="SERRATE RNA EFFECTOR MOLECULE HOMOLOG"/>
    <property type="match status" value="1"/>
</dbReference>
<evidence type="ECO:0000259" key="2">
    <source>
        <dbReference type="PROSITE" id="PS00028"/>
    </source>
</evidence>
<feature type="region of interest" description="Disordered" evidence="1">
    <location>
        <begin position="622"/>
        <end position="652"/>
    </location>
</feature>
<dbReference type="InterPro" id="IPR039727">
    <property type="entry name" value="SE/Ars2"/>
</dbReference>
<dbReference type="SMART" id="SM01173">
    <property type="entry name" value="DUF4187"/>
    <property type="match status" value="1"/>
</dbReference>
<dbReference type="AlphaFoldDB" id="A0A8S4H353"/>
<feature type="compositionally biased region" description="Gly residues" evidence="1">
    <location>
        <begin position="65"/>
        <end position="74"/>
    </location>
</feature>
<evidence type="ECO:0000313" key="4">
    <source>
        <dbReference type="Proteomes" id="UP000779233"/>
    </source>
</evidence>
<feature type="region of interest" description="Disordered" evidence="1">
    <location>
        <begin position="1"/>
        <end position="99"/>
    </location>
</feature>
<feature type="compositionally biased region" description="Basic and acidic residues" evidence="1">
    <location>
        <begin position="75"/>
        <end position="96"/>
    </location>
</feature>
<dbReference type="InterPro" id="IPR013087">
    <property type="entry name" value="Znf_C2H2_type"/>
</dbReference>
<feature type="compositionally biased region" description="Basic and acidic residues" evidence="1">
    <location>
        <begin position="27"/>
        <end position="46"/>
    </location>
</feature>
<sequence length="854" mass="97479">MYLPPQSEPQMNEPTDGKINDRKRKKPDGNAEEGKDPGKSKKKVEFENDEEYEKYLLSNFKKGPARGGSGGSGGGRHESRHESRRENRRDTRHESSPAEEYALSDMIKSFYNEVKRYKTVDDMANEIKRLAIQNIRKNLEIICNNECTSSFFVEKYRVKYINEQAELNVKSAQNYFKEFLILYNGNNFDDFSLEVNTSVEKEGKAKEEKGEEAVNQQGDEAVNQQGDEAVNQQGDEAVNQQGDEAVNQQGDEAVNQLGDEEANQQGDEAANQPGDDDPPDETTHNGEGVQSKNHISGKDGQANADMYKTDTWKEKMKCKIENASENTNVLIKIVNYLASTSLHIDHIPVNIKKFDVVKKLNELNYDVLNANIWDTYSTKESRPFSLSISTVPSFYRKANIYFRKHNKTADLLSALREKPRSVDINGWFLNNVKRNNYNYVDLRICPPICSHAEVIKADYERAKLLVRKLDASCHIDADLLARIREEACIEIRQKRRKLGEGEAVEAVEAVEAAGAAAPSNNSENNASGDRGDQLGDSPIVEIVEENQNLSVRKKLDILIVYLRFVHNFCYYSARKFNTYDEMVRECGYFFLRVNMQNNFYNNLLPIFYENFNVSKLEQYGQHAKGGSEGGDGESGELGNGAEGPLAGENQPPSCPLLRLKKKYFNDVADPSEYQLKWLLHFEAEIKDAINANYNEQIEIEKTKEFLEILKNNYILKPSDSNPRGEGKSEIRCAKCKKLFNHIKDVPNHIFIKHSQIKLKLITETEAEIMKKCFYEAPHSFHFLFMMEKKYNSGHSKSHISKNIFKKPKSFKNQNFHLLPNSAKSDYKDFDDPSSSVFENVKQTAPKKSDFYDDT</sequence>
<dbReference type="GO" id="GO:0016604">
    <property type="term" value="C:nuclear body"/>
    <property type="evidence" value="ECO:0007669"/>
    <property type="project" value="TreeGrafter"/>
</dbReference>
<name>A0A8S4H353_PLAVI</name>
<dbReference type="EMBL" id="CAJZCX010000004">
    <property type="protein sequence ID" value="CAG9473601.1"/>
    <property type="molecule type" value="Genomic_DNA"/>
</dbReference>
<reference evidence="3" key="1">
    <citation type="submission" date="2021-09" db="EMBL/GenBank/DDBJ databases">
        <authorList>
            <consortium name="Pathogen Informatics"/>
        </authorList>
    </citation>
    <scope>NUCLEOTIDE SEQUENCE</scope>
    <source>
        <strain evidence="3">PvW1</strain>
    </source>
</reference>
<feature type="region of interest" description="Disordered" evidence="1">
    <location>
        <begin position="262"/>
        <end position="304"/>
    </location>
</feature>